<reference evidence="1" key="2">
    <citation type="submission" date="2020-06" db="EMBL/GenBank/DDBJ databases">
        <title>Helianthus annuus Genome sequencing and assembly Release 2.</title>
        <authorList>
            <person name="Gouzy J."/>
            <person name="Langlade N."/>
            <person name="Munos S."/>
        </authorList>
    </citation>
    <scope>NUCLEOTIDE SEQUENCE</scope>
    <source>
        <tissue evidence="1">Leaves</tissue>
    </source>
</reference>
<comment type="caution">
    <text evidence="1">The sequence shown here is derived from an EMBL/GenBank/DDBJ whole genome shotgun (WGS) entry which is preliminary data.</text>
</comment>
<keyword evidence="2" id="KW-1185">Reference proteome</keyword>
<dbReference type="Gramene" id="mRNA:HanXRQr2_Chr16g0744341">
    <property type="protein sequence ID" value="mRNA:HanXRQr2_Chr16g0744341"/>
    <property type="gene ID" value="HanXRQr2_Chr16g0744341"/>
</dbReference>
<dbReference type="EMBL" id="MNCJ02000331">
    <property type="protein sequence ID" value="KAF5759688.1"/>
    <property type="molecule type" value="Genomic_DNA"/>
</dbReference>
<proteinExistence type="predicted"/>
<evidence type="ECO:0000313" key="2">
    <source>
        <dbReference type="Proteomes" id="UP000215914"/>
    </source>
</evidence>
<accession>A0A9K3GYD8</accession>
<name>A0A9K3GYD8_HELAN</name>
<gene>
    <name evidence="1" type="ORF">HanXRQr2_Chr16g0744341</name>
</gene>
<organism evidence="1 2">
    <name type="scientific">Helianthus annuus</name>
    <name type="common">Common sunflower</name>
    <dbReference type="NCBI Taxonomy" id="4232"/>
    <lineage>
        <taxon>Eukaryota</taxon>
        <taxon>Viridiplantae</taxon>
        <taxon>Streptophyta</taxon>
        <taxon>Embryophyta</taxon>
        <taxon>Tracheophyta</taxon>
        <taxon>Spermatophyta</taxon>
        <taxon>Magnoliopsida</taxon>
        <taxon>eudicotyledons</taxon>
        <taxon>Gunneridae</taxon>
        <taxon>Pentapetalae</taxon>
        <taxon>asterids</taxon>
        <taxon>campanulids</taxon>
        <taxon>Asterales</taxon>
        <taxon>Asteraceae</taxon>
        <taxon>Asteroideae</taxon>
        <taxon>Heliantheae alliance</taxon>
        <taxon>Heliantheae</taxon>
        <taxon>Helianthus</taxon>
    </lineage>
</organism>
<evidence type="ECO:0000313" key="1">
    <source>
        <dbReference type="EMBL" id="KAF5759688.1"/>
    </source>
</evidence>
<dbReference type="AlphaFoldDB" id="A0A9K3GYD8"/>
<protein>
    <submittedName>
        <fullName evidence="1">Uncharacterized protein</fullName>
    </submittedName>
</protein>
<dbReference type="Proteomes" id="UP000215914">
    <property type="component" value="Unassembled WGS sequence"/>
</dbReference>
<sequence length="45" mass="5427">MDAKQEKLWKTLPRLIDDFVLEIHRHHSPLVKELKQKLPPSIRIK</sequence>
<reference evidence="1" key="1">
    <citation type="journal article" date="2017" name="Nature">
        <title>The sunflower genome provides insights into oil metabolism, flowering and Asterid evolution.</title>
        <authorList>
            <person name="Badouin H."/>
            <person name="Gouzy J."/>
            <person name="Grassa C.J."/>
            <person name="Murat F."/>
            <person name="Staton S.E."/>
            <person name="Cottret L."/>
            <person name="Lelandais-Briere C."/>
            <person name="Owens G.L."/>
            <person name="Carrere S."/>
            <person name="Mayjonade B."/>
            <person name="Legrand L."/>
            <person name="Gill N."/>
            <person name="Kane N.C."/>
            <person name="Bowers J.E."/>
            <person name="Hubner S."/>
            <person name="Bellec A."/>
            <person name="Berard A."/>
            <person name="Berges H."/>
            <person name="Blanchet N."/>
            <person name="Boniface M.C."/>
            <person name="Brunel D."/>
            <person name="Catrice O."/>
            <person name="Chaidir N."/>
            <person name="Claudel C."/>
            <person name="Donnadieu C."/>
            <person name="Faraut T."/>
            <person name="Fievet G."/>
            <person name="Helmstetter N."/>
            <person name="King M."/>
            <person name="Knapp S.J."/>
            <person name="Lai Z."/>
            <person name="Le Paslier M.C."/>
            <person name="Lippi Y."/>
            <person name="Lorenzon L."/>
            <person name="Mandel J.R."/>
            <person name="Marage G."/>
            <person name="Marchand G."/>
            <person name="Marquand E."/>
            <person name="Bret-Mestries E."/>
            <person name="Morien E."/>
            <person name="Nambeesan S."/>
            <person name="Nguyen T."/>
            <person name="Pegot-Espagnet P."/>
            <person name="Pouilly N."/>
            <person name="Raftis F."/>
            <person name="Sallet E."/>
            <person name="Schiex T."/>
            <person name="Thomas J."/>
            <person name="Vandecasteele C."/>
            <person name="Vares D."/>
            <person name="Vear F."/>
            <person name="Vautrin S."/>
            <person name="Crespi M."/>
            <person name="Mangin B."/>
            <person name="Burke J.M."/>
            <person name="Salse J."/>
            <person name="Munos S."/>
            <person name="Vincourt P."/>
            <person name="Rieseberg L.H."/>
            <person name="Langlade N.B."/>
        </authorList>
    </citation>
    <scope>NUCLEOTIDE SEQUENCE</scope>
    <source>
        <tissue evidence="1">Leaves</tissue>
    </source>
</reference>